<evidence type="ECO:0000256" key="1">
    <source>
        <dbReference type="SAM" id="MobiDB-lite"/>
    </source>
</evidence>
<comment type="caution">
    <text evidence="3">The sequence shown here is derived from an EMBL/GenBank/DDBJ whole genome shotgun (WGS) entry which is preliminary data.</text>
</comment>
<evidence type="ECO:0000313" key="4">
    <source>
        <dbReference type="Proteomes" id="UP001231189"/>
    </source>
</evidence>
<reference evidence="3" key="1">
    <citation type="submission" date="2023-07" db="EMBL/GenBank/DDBJ databases">
        <title>A chromosome-level genome assembly of Lolium multiflorum.</title>
        <authorList>
            <person name="Chen Y."/>
            <person name="Copetti D."/>
            <person name="Kolliker R."/>
            <person name="Studer B."/>
        </authorList>
    </citation>
    <scope>NUCLEOTIDE SEQUENCE</scope>
    <source>
        <strain evidence="3">02402/16</strain>
        <tissue evidence="3">Leaf</tissue>
    </source>
</reference>
<dbReference type="Pfam" id="PF23622">
    <property type="entry name" value="LRR_At1g61320_AtMIF1"/>
    <property type="match status" value="1"/>
</dbReference>
<dbReference type="AlphaFoldDB" id="A0AAD8TR66"/>
<dbReference type="EMBL" id="JAUUTY010000002">
    <property type="protein sequence ID" value="KAK1686292.1"/>
    <property type="molecule type" value="Genomic_DNA"/>
</dbReference>
<dbReference type="PANTHER" id="PTHR31900">
    <property type="entry name" value="F-BOX/RNI SUPERFAMILY PROTEIN-RELATED"/>
    <property type="match status" value="1"/>
</dbReference>
<gene>
    <name evidence="3" type="ORF">QYE76_047140</name>
</gene>
<dbReference type="InterPro" id="IPR055357">
    <property type="entry name" value="LRR_At1g61320_AtMIF1"/>
</dbReference>
<dbReference type="PROSITE" id="PS50181">
    <property type="entry name" value="FBOX"/>
    <property type="match status" value="1"/>
</dbReference>
<dbReference type="Proteomes" id="UP001231189">
    <property type="component" value="Unassembled WGS sequence"/>
</dbReference>
<accession>A0AAD8TR66</accession>
<dbReference type="InterPro" id="IPR036047">
    <property type="entry name" value="F-box-like_dom_sf"/>
</dbReference>
<feature type="compositionally biased region" description="Acidic residues" evidence="1">
    <location>
        <begin position="162"/>
        <end position="175"/>
    </location>
</feature>
<dbReference type="Gene3D" id="1.20.1280.50">
    <property type="match status" value="1"/>
</dbReference>
<protein>
    <recommendedName>
        <fullName evidence="2">F-box domain-containing protein</fullName>
    </recommendedName>
</protein>
<dbReference type="SUPFAM" id="SSF81383">
    <property type="entry name" value="F-box domain"/>
    <property type="match status" value="1"/>
</dbReference>
<proteinExistence type="predicted"/>
<dbReference type="InterPro" id="IPR050232">
    <property type="entry name" value="FBL13/AtMIF1-like"/>
</dbReference>
<dbReference type="InterPro" id="IPR001810">
    <property type="entry name" value="F-box_dom"/>
</dbReference>
<dbReference type="PANTHER" id="PTHR31900:SF30">
    <property type="entry name" value="SUPERFAMILY PROTEIN, PUTATIVE-RELATED"/>
    <property type="match status" value="1"/>
</dbReference>
<dbReference type="Pfam" id="PF00646">
    <property type="entry name" value="F-box"/>
    <property type="match status" value="1"/>
</dbReference>
<dbReference type="SUPFAM" id="SSF52047">
    <property type="entry name" value="RNI-like"/>
    <property type="match status" value="1"/>
</dbReference>
<feature type="domain" description="F-box" evidence="2">
    <location>
        <begin position="10"/>
        <end position="58"/>
    </location>
</feature>
<feature type="region of interest" description="Disordered" evidence="1">
    <location>
        <begin position="155"/>
        <end position="180"/>
    </location>
</feature>
<sequence length="499" mass="56359">MATSSPPGSRDRLSQLPDFLLGHVLSYLPNKEAGRAAALARRWRDVFCNVHTVSFGEHEGARASDWTTFYYDAEEKKSCSWALLNDVWSALLCRRRCAGTHVPLRRLSFAFDNCHHWNYVHVDQWLTYVLRHNSLQEIHLDLRFSLGPICPRSKGRYGDDGSEKEEEVDSDTDNSDAEHGRRKWRPCSYVLPKGLFSCIGIRTLCLSNCRMKLPKTVDLPYLETLSITQPRRDGGRSVQRLISSCPCLIDLTLEAIARLKIVTVLDKRLRRFALRCCHNVRSVDIDASELKSLDYSGLAPLESLLSLHGSPGIPSCTINLCKAPSNEDDHDRFIRFMEKISDAKRLHLHHRCLPTMSFGGFPSFFNLTRLALQGPLQSPSVVRVILEQTPNLEILSLFMEPAVVPGDNAEPSVVPGGNAAPDESSFSIPCLRSHVKEINMVHYEGDALQRTMARLLFRNAVLLERMCVVLVRGTFALQDALRREIESWVVAAHVEQIFL</sequence>
<dbReference type="InterPro" id="IPR032675">
    <property type="entry name" value="LRR_dom_sf"/>
</dbReference>
<name>A0AAD8TR66_LOLMU</name>
<organism evidence="3 4">
    <name type="scientific">Lolium multiflorum</name>
    <name type="common">Italian ryegrass</name>
    <name type="synonym">Lolium perenne subsp. multiflorum</name>
    <dbReference type="NCBI Taxonomy" id="4521"/>
    <lineage>
        <taxon>Eukaryota</taxon>
        <taxon>Viridiplantae</taxon>
        <taxon>Streptophyta</taxon>
        <taxon>Embryophyta</taxon>
        <taxon>Tracheophyta</taxon>
        <taxon>Spermatophyta</taxon>
        <taxon>Magnoliopsida</taxon>
        <taxon>Liliopsida</taxon>
        <taxon>Poales</taxon>
        <taxon>Poaceae</taxon>
        <taxon>BOP clade</taxon>
        <taxon>Pooideae</taxon>
        <taxon>Poodae</taxon>
        <taxon>Poeae</taxon>
        <taxon>Poeae Chloroplast Group 2 (Poeae type)</taxon>
        <taxon>Loliodinae</taxon>
        <taxon>Loliinae</taxon>
        <taxon>Lolium</taxon>
    </lineage>
</organism>
<keyword evidence="4" id="KW-1185">Reference proteome</keyword>
<evidence type="ECO:0000259" key="2">
    <source>
        <dbReference type="PROSITE" id="PS50181"/>
    </source>
</evidence>
<evidence type="ECO:0000313" key="3">
    <source>
        <dbReference type="EMBL" id="KAK1686292.1"/>
    </source>
</evidence>
<dbReference type="Gene3D" id="3.80.10.10">
    <property type="entry name" value="Ribonuclease Inhibitor"/>
    <property type="match status" value="1"/>
</dbReference>